<dbReference type="SUPFAM" id="SSF55486">
    <property type="entry name" value="Metalloproteases ('zincins'), catalytic domain"/>
    <property type="match status" value="1"/>
</dbReference>
<proteinExistence type="inferred from homology"/>
<keyword evidence="4" id="KW-0378">Hydrolase</keyword>
<protein>
    <submittedName>
        <fullName evidence="7">ZnMc domain-containing protein</fullName>
    </submittedName>
</protein>
<dbReference type="PANTHER" id="PTHR10201">
    <property type="entry name" value="MATRIX METALLOPROTEINASE"/>
    <property type="match status" value="1"/>
</dbReference>
<comment type="cofactor">
    <cofactor evidence="1">
        <name>Zn(2+)</name>
        <dbReference type="ChEBI" id="CHEBI:29105"/>
    </cofactor>
</comment>
<dbReference type="WBParaSite" id="TCLT_0000742701-mRNA-1">
    <property type="protein sequence ID" value="TCLT_0000742701-mRNA-1"/>
    <property type="gene ID" value="TCLT_0000742701"/>
</dbReference>
<accession>A0A0N5D3C2</accession>
<name>A0A0N5D3C2_THECL</name>
<evidence type="ECO:0000256" key="1">
    <source>
        <dbReference type="ARBA" id="ARBA00001947"/>
    </source>
</evidence>
<dbReference type="EMBL" id="UYYF01004505">
    <property type="protein sequence ID" value="VDN04868.1"/>
    <property type="molecule type" value="Genomic_DNA"/>
</dbReference>
<keyword evidence="6" id="KW-1185">Reference proteome</keyword>
<evidence type="ECO:0000313" key="7">
    <source>
        <dbReference type="WBParaSite" id="TCLT_0000742701-mRNA-1"/>
    </source>
</evidence>
<dbReference type="GO" id="GO:0030574">
    <property type="term" value="P:collagen catabolic process"/>
    <property type="evidence" value="ECO:0007669"/>
    <property type="project" value="TreeGrafter"/>
</dbReference>
<dbReference type="InterPro" id="IPR024079">
    <property type="entry name" value="MetalloPept_cat_dom_sf"/>
</dbReference>
<dbReference type="STRING" id="103827.A0A0N5D3C2"/>
<reference evidence="5 6" key="2">
    <citation type="submission" date="2018-11" db="EMBL/GenBank/DDBJ databases">
        <authorList>
            <consortium name="Pathogen Informatics"/>
        </authorList>
    </citation>
    <scope>NUCLEOTIDE SEQUENCE [LARGE SCALE GENOMIC DNA]</scope>
</reference>
<reference evidence="7" key="1">
    <citation type="submission" date="2017-02" db="UniProtKB">
        <authorList>
            <consortium name="WormBaseParasite"/>
        </authorList>
    </citation>
    <scope>IDENTIFICATION</scope>
</reference>
<dbReference type="GO" id="GO:0004222">
    <property type="term" value="F:metalloendopeptidase activity"/>
    <property type="evidence" value="ECO:0007669"/>
    <property type="project" value="TreeGrafter"/>
</dbReference>
<evidence type="ECO:0000313" key="5">
    <source>
        <dbReference type="EMBL" id="VDN04868.1"/>
    </source>
</evidence>
<keyword evidence="4" id="KW-0482">Metalloprotease</keyword>
<keyword evidence="4" id="KW-0645">Protease</keyword>
<evidence type="ECO:0000256" key="3">
    <source>
        <dbReference type="ARBA" id="ARBA00022729"/>
    </source>
</evidence>
<organism evidence="7">
    <name type="scientific">Thelazia callipaeda</name>
    <name type="common">Oriental eyeworm</name>
    <name type="synonym">Parasitic nematode</name>
    <dbReference type="NCBI Taxonomy" id="103827"/>
    <lineage>
        <taxon>Eukaryota</taxon>
        <taxon>Metazoa</taxon>
        <taxon>Ecdysozoa</taxon>
        <taxon>Nematoda</taxon>
        <taxon>Chromadorea</taxon>
        <taxon>Rhabditida</taxon>
        <taxon>Spirurina</taxon>
        <taxon>Spiruromorpha</taxon>
        <taxon>Thelazioidea</taxon>
        <taxon>Thelaziidae</taxon>
        <taxon>Thelazia</taxon>
    </lineage>
</organism>
<evidence type="ECO:0000256" key="2">
    <source>
        <dbReference type="ARBA" id="ARBA00010370"/>
    </source>
</evidence>
<dbReference type="Gene3D" id="3.40.390.10">
    <property type="entry name" value="Collagenase (Catalytic Domain)"/>
    <property type="match status" value="1"/>
</dbReference>
<dbReference type="OrthoDB" id="406838at2759"/>
<evidence type="ECO:0000313" key="6">
    <source>
        <dbReference type="Proteomes" id="UP000276776"/>
    </source>
</evidence>
<evidence type="ECO:0000256" key="4">
    <source>
        <dbReference type="ARBA" id="ARBA00023049"/>
    </source>
</evidence>
<sequence>MFATFGHGDNYPFDGQGDELAHAFYPNDQYITDKLILMISTQDRALGLPRSEQESLMASHYQGFFDTSKLFPTDISAKQSQYDEELNNCNSTKRVDYWLMRQ</sequence>
<dbReference type="Proteomes" id="UP000276776">
    <property type="component" value="Unassembled WGS sequence"/>
</dbReference>
<dbReference type="GO" id="GO:0030198">
    <property type="term" value="P:extracellular matrix organization"/>
    <property type="evidence" value="ECO:0007669"/>
    <property type="project" value="TreeGrafter"/>
</dbReference>
<keyword evidence="3" id="KW-0732">Signal</keyword>
<comment type="similarity">
    <text evidence="2">Belongs to the peptidase M10A family.</text>
</comment>
<dbReference type="PANTHER" id="PTHR10201:SF291">
    <property type="entry name" value="MATRIX METALLOPROTEINASE 1, ISOFORM C-RELATED"/>
    <property type="match status" value="1"/>
</dbReference>
<dbReference type="AlphaFoldDB" id="A0A0N5D3C2"/>
<gene>
    <name evidence="5" type="ORF">TCLT_LOCUS7416</name>
</gene>